<evidence type="ECO:0000313" key="1">
    <source>
        <dbReference type="EMBL" id="MBC3793275.1"/>
    </source>
</evidence>
<proteinExistence type="predicted"/>
<gene>
    <name evidence="1" type="ORF">FH603_3793</name>
</gene>
<organism evidence="1 2">
    <name type="scientific">Spirosoma utsteinense</name>
    <dbReference type="NCBI Taxonomy" id="2585773"/>
    <lineage>
        <taxon>Bacteria</taxon>
        <taxon>Pseudomonadati</taxon>
        <taxon>Bacteroidota</taxon>
        <taxon>Cytophagia</taxon>
        <taxon>Cytophagales</taxon>
        <taxon>Cytophagaceae</taxon>
        <taxon>Spirosoma</taxon>
    </lineage>
</organism>
<name>A0ABR6W9N8_9BACT</name>
<comment type="caution">
    <text evidence="1">The sequence shown here is derived from an EMBL/GenBank/DDBJ whole genome shotgun (WGS) entry which is preliminary data.</text>
</comment>
<dbReference type="PROSITE" id="PS51257">
    <property type="entry name" value="PROKAR_LIPOPROTEIN"/>
    <property type="match status" value="1"/>
</dbReference>
<dbReference type="Proteomes" id="UP000700732">
    <property type="component" value="Unassembled WGS sequence"/>
</dbReference>
<dbReference type="EMBL" id="VFIA01000024">
    <property type="protein sequence ID" value="MBC3793275.1"/>
    <property type="molecule type" value="Genomic_DNA"/>
</dbReference>
<evidence type="ECO:0000313" key="2">
    <source>
        <dbReference type="Proteomes" id="UP000700732"/>
    </source>
</evidence>
<evidence type="ECO:0008006" key="3">
    <source>
        <dbReference type="Google" id="ProtNLM"/>
    </source>
</evidence>
<sequence>MERYLWVLPLVSLLIGCQSHEDQMTYSAQIPIQLKTGYGPFYPNFDVLHPENTQSPLWGKMYQPLQGIPKHWSSRMKSIIWLNARQLVYQNYKKVLGNYIGGVGLIRCNMI</sequence>
<reference evidence="1 2" key="1">
    <citation type="submission" date="2019-06" db="EMBL/GenBank/DDBJ databases">
        <title>Spirosoma utsteinense sp. nov. isolated from Antarctic ice-free soils.</title>
        <authorList>
            <person name="Tahon G."/>
        </authorList>
    </citation>
    <scope>NUCLEOTIDE SEQUENCE [LARGE SCALE GENOMIC DNA]</scope>
    <source>
        <strain evidence="1 2">LMG 31447</strain>
    </source>
</reference>
<protein>
    <recommendedName>
        <fullName evidence="3">Lipoprotein</fullName>
    </recommendedName>
</protein>
<keyword evidence="2" id="KW-1185">Reference proteome</keyword>
<accession>A0ABR6W9N8</accession>